<keyword evidence="2" id="KW-0805">Transcription regulation</keyword>
<reference evidence="8" key="1">
    <citation type="submission" date="2023-03" db="EMBL/GenBank/DDBJ databases">
        <title>Chromosome-scale reference genome and RAD-based genetic map of yellow starthistle (Centaurea solstitialis) reveal putative structural variation and QTLs associated with invader traits.</title>
        <authorList>
            <person name="Reatini B."/>
            <person name="Cang F.A."/>
            <person name="Jiang Q."/>
            <person name="Mckibben M.T.W."/>
            <person name="Barker M.S."/>
            <person name="Rieseberg L.H."/>
            <person name="Dlugosch K.M."/>
        </authorList>
    </citation>
    <scope>NUCLEOTIDE SEQUENCE</scope>
    <source>
        <strain evidence="8">CAN-66</strain>
        <tissue evidence="8">Leaf</tissue>
    </source>
</reference>
<dbReference type="InterPro" id="IPR013087">
    <property type="entry name" value="Znf_C2H2_type"/>
</dbReference>
<dbReference type="InterPro" id="IPR016177">
    <property type="entry name" value="DNA-bd_dom_sf"/>
</dbReference>
<feature type="region of interest" description="Disordered" evidence="6">
    <location>
        <begin position="1"/>
        <end position="21"/>
    </location>
</feature>
<dbReference type="AlphaFoldDB" id="A0AA38SLH5"/>
<feature type="compositionally biased region" description="Polar residues" evidence="6">
    <location>
        <begin position="1"/>
        <end position="16"/>
    </location>
</feature>
<evidence type="ECO:0000256" key="1">
    <source>
        <dbReference type="ARBA" id="ARBA00004123"/>
    </source>
</evidence>
<name>A0AA38SLH5_9ASTR</name>
<dbReference type="GO" id="GO:0003677">
    <property type="term" value="F:DNA binding"/>
    <property type="evidence" value="ECO:0007669"/>
    <property type="project" value="UniProtKB-KW"/>
</dbReference>
<dbReference type="PROSITE" id="PS00028">
    <property type="entry name" value="ZINC_FINGER_C2H2_1"/>
    <property type="match status" value="1"/>
</dbReference>
<comment type="caution">
    <text evidence="8">The sequence shown here is derived from an EMBL/GenBank/DDBJ whole genome shotgun (WGS) entry which is preliminary data.</text>
</comment>
<sequence length="497" mass="55027">MAIEKLTSNHPPSGSKSALEMKKMSQSELYALSRCSPSAFDLSTAETLIIPTINSDHHHFPISTTTTSPTRIFAFSHRRGRRRRISASETDVAENRLILNTLQKLVAEANGSISNPRKRKRRRRKLKSDGEEEIDVKLGVINVNGEEIDLDFVAGVAEGAFDAKLKEMTDGMVREDEFLGFLGGLEGRWGSSRRRRKYVAAEVLVKALPADWKILLSLRPRARQPSLYCRRFVSPSDVHFKSCKDVAFYLKSEFVTSDANPPDEGPVMPIENDHQATGPETVGIVPISSLAAEEVNLLETSELRNVPVSSVIECNICKDSFASIGLLESHSQKFHGTNVQRLDSEDLTGKPSISDDVLRIQEANPLPVVGQTNVPCPVVENSLEHKAVVVNEELDPLHDTVMNHNEPILSDAHRLKNSSPNGERSSSVPESSNDPENTSEVIRDLKTRCMWCLNEFSRPPVDAETLASSSGFICPKCKEEISGSLETTLSKFYQHAD</sequence>
<keyword evidence="4" id="KW-0804">Transcription</keyword>
<feature type="compositionally biased region" description="Polar residues" evidence="6">
    <location>
        <begin position="417"/>
        <end position="439"/>
    </location>
</feature>
<evidence type="ECO:0000259" key="7">
    <source>
        <dbReference type="PROSITE" id="PS00028"/>
    </source>
</evidence>
<dbReference type="GO" id="GO:0005634">
    <property type="term" value="C:nucleus"/>
    <property type="evidence" value="ECO:0007669"/>
    <property type="project" value="UniProtKB-SubCell"/>
</dbReference>
<evidence type="ECO:0000313" key="8">
    <source>
        <dbReference type="EMBL" id="KAJ9538096.1"/>
    </source>
</evidence>
<evidence type="ECO:0000256" key="5">
    <source>
        <dbReference type="ARBA" id="ARBA00023242"/>
    </source>
</evidence>
<dbReference type="SUPFAM" id="SSF54171">
    <property type="entry name" value="DNA-binding domain"/>
    <property type="match status" value="1"/>
</dbReference>
<evidence type="ECO:0000256" key="6">
    <source>
        <dbReference type="SAM" id="MobiDB-lite"/>
    </source>
</evidence>
<dbReference type="EMBL" id="JARYMX010000008">
    <property type="protein sequence ID" value="KAJ9538096.1"/>
    <property type="molecule type" value="Genomic_DNA"/>
</dbReference>
<dbReference type="Proteomes" id="UP001172457">
    <property type="component" value="Chromosome 8"/>
</dbReference>
<feature type="region of interest" description="Disordered" evidence="6">
    <location>
        <begin position="412"/>
        <end position="439"/>
    </location>
</feature>
<keyword evidence="9" id="KW-1185">Reference proteome</keyword>
<dbReference type="PANTHER" id="PTHR37701:SF10">
    <property type="entry name" value="ZINC FINGER, C2H2-LIKE, DNA-BINDING DOMAIN PROTEIN-RELATED"/>
    <property type="match status" value="1"/>
</dbReference>
<dbReference type="InterPro" id="IPR037472">
    <property type="entry name" value="MBD8"/>
</dbReference>
<accession>A0AA38SLH5</accession>
<evidence type="ECO:0000256" key="3">
    <source>
        <dbReference type="ARBA" id="ARBA00023125"/>
    </source>
</evidence>
<dbReference type="PANTHER" id="PTHR37701">
    <property type="entry name" value="METHYL-CPG-BINDING DOMAIN-CONTAINING PROTEIN 8"/>
    <property type="match status" value="1"/>
</dbReference>
<evidence type="ECO:0000256" key="2">
    <source>
        <dbReference type="ARBA" id="ARBA00023015"/>
    </source>
</evidence>
<feature type="domain" description="C2H2-type" evidence="7">
    <location>
        <begin position="314"/>
        <end position="335"/>
    </location>
</feature>
<comment type="subcellular location">
    <subcellularLocation>
        <location evidence="1">Nucleus</location>
    </subcellularLocation>
</comment>
<organism evidence="8 9">
    <name type="scientific">Centaurea solstitialis</name>
    <name type="common">yellow star-thistle</name>
    <dbReference type="NCBI Taxonomy" id="347529"/>
    <lineage>
        <taxon>Eukaryota</taxon>
        <taxon>Viridiplantae</taxon>
        <taxon>Streptophyta</taxon>
        <taxon>Embryophyta</taxon>
        <taxon>Tracheophyta</taxon>
        <taxon>Spermatophyta</taxon>
        <taxon>Magnoliopsida</taxon>
        <taxon>eudicotyledons</taxon>
        <taxon>Gunneridae</taxon>
        <taxon>Pentapetalae</taxon>
        <taxon>asterids</taxon>
        <taxon>campanulids</taxon>
        <taxon>Asterales</taxon>
        <taxon>Asteraceae</taxon>
        <taxon>Carduoideae</taxon>
        <taxon>Cardueae</taxon>
        <taxon>Centaureinae</taxon>
        <taxon>Centaurea</taxon>
    </lineage>
</organism>
<keyword evidence="3" id="KW-0238">DNA-binding</keyword>
<protein>
    <recommendedName>
        <fullName evidence="7">C2H2-type domain-containing protein</fullName>
    </recommendedName>
</protein>
<feature type="non-terminal residue" evidence="8">
    <location>
        <position position="497"/>
    </location>
</feature>
<evidence type="ECO:0000256" key="4">
    <source>
        <dbReference type="ARBA" id="ARBA00023163"/>
    </source>
</evidence>
<keyword evidence="5" id="KW-0539">Nucleus</keyword>
<evidence type="ECO:0000313" key="9">
    <source>
        <dbReference type="Proteomes" id="UP001172457"/>
    </source>
</evidence>
<gene>
    <name evidence="8" type="ORF">OSB04_030829</name>
</gene>
<proteinExistence type="predicted"/>